<reference evidence="2" key="2">
    <citation type="submission" date="2021-03" db="UniProtKB">
        <authorList>
            <consortium name="EnsemblPlants"/>
        </authorList>
    </citation>
    <scope>IDENTIFICATION</scope>
</reference>
<feature type="compositionally biased region" description="Basic and acidic residues" evidence="1">
    <location>
        <begin position="1"/>
        <end position="13"/>
    </location>
</feature>
<dbReference type="AlphaFoldDB" id="A0A803MW26"/>
<dbReference type="EnsemblPlants" id="AUR62036191-RA">
    <property type="protein sequence ID" value="AUR62036191-RA:cds"/>
    <property type="gene ID" value="AUR62036191"/>
</dbReference>
<evidence type="ECO:0000256" key="1">
    <source>
        <dbReference type="SAM" id="MobiDB-lite"/>
    </source>
</evidence>
<feature type="region of interest" description="Disordered" evidence="1">
    <location>
        <begin position="1"/>
        <end position="36"/>
    </location>
</feature>
<proteinExistence type="predicted"/>
<feature type="compositionally biased region" description="Acidic residues" evidence="1">
    <location>
        <begin position="25"/>
        <end position="36"/>
    </location>
</feature>
<name>A0A803MW26_CHEQI</name>
<reference evidence="2" key="1">
    <citation type="journal article" date="2017" name="Nature">
        <title>The genome of Chenopodium quinoa.</title>
        <authorList>
            <person name="Jarvis D.E."/>
            <person name="Ho Y.S."/>
            <person name="Lightfoot D.J."/>
            <person name="Schmoeckel S.M."/>
            <person name="Li B."/>
            <person name="Borm T.J.A."/>
            <person name="Ohyanagi H."/>
            <person name="Mineta K."/>
            <person name="Michell C.T."/>
            <person name="Saber N."/>
            <person name="Kharbatia N.M."/>
            <person name="Rupper R.R."/>
            <person name="Sharp A.R."/>
            <person name="Dally N."/>
            <person name="Boughton B.A."/>
            <person name="Woo Y.H."/>
            <person name="Gao G."/>
            <person name="Schijlen E.G.W.M."/>
            <person name="Guo X."/>
            <person name="Momin A.A."/>
            <person name="Negrao S."/>
            <person name="Al-Babili S."/>
            <person name="Gehring C."/>
            <person name="Roessner U."/>
            <person name="Jung C."/>
            <person name="Murphy K."/>
            <person name="Arold S.T."/>
            <person name="Gojobori T."/>
            <person name="van der Linden C.G."/>
            <person name="van Loo E.N."/>
            <person name="Jellen E.N."/>
            <person name="Maughan P.J."/>
            <person name="Tester M."/>
        </authorList>
    </citation>
    <scope>NUCLEOTIDE SEQUENCE [LARGE SCALE GENOMIC DNA]</scope>
    <source>
        <strain evidence="2">cv. PI 614886</strain>
    </source>
</reference>
<organism evidence="2 3">
    <name type="scientific">Chenopodium quinoa</name>
    <name type="common">Quinoa</name>
    <dbReference type="NCBI Taxonomy" id="63459"/>
    <lineage>
        <taxon>Eukaryota</taxon>
        <taxon>Viridiplantae</taxon>
        <taxon>Streptophyta</taxon>
        <taxon>Embryophyta</taxon>
        <taxon>Tracheophyta</taxon>
        <taxon>Spermatophyta</taxon>
        <taxon>Magnoliopsida</taxon>
        <taxon>eudicotyledons</taxon>
        <taxon>Gunneridae</taxon>
        <taxon>Pentapetalae</taxon>
        <taxon>Caryophyllales</taxon>
        <taxon>Chenopodiaceae</taxon>
        <taxon>Chenopodioideae</taxon>
        <taxon>Atripliceae</taxon>
        <taxon>Chenopodium</taxon>
    </lineage>
</organism>
<accession>A0A803MW26</accession>
<evidence type="ECO:0000313" key="3">
    <source>
        <dbReference type="Proteomes" id="UP000596660"/>
    </source>
</evidence>
<protein>
    <submittedName>
        <fullName evidence="2">Uncharacterized protein</fullName>
    </submittedName>
</protein>
<keyword evidence="3" id="KW-1185">Reference proteome</keyword>
<sequence>MAKEANKKRKADEETATENGKAGETAEENGDDEETAVENGTCVFMLIQMLEYINIIIGNNENNGDVRSKLVMANWQ</sequence>
<evidence type="ECO:0000313" key="2">
    <source>
        <dbReference type="EnsemblPlants" id="AUR62036191-RA:cds"/>
    </source>
</evidence>
<dbReference type="Proteomes" id="UP000596660">
    <property type="component" value="Unplaced"/>
</dbReference>
<dbReference type="Gramene" id="AUR62036191-RA">
    <property type="protein sequence ID" value="AUR62036191-RA:cds"/>
    <property type="gene ID" value="AUR62036191"/>
</dbReference>